<dbReference type="InterPro" id="IPR007325">
    <property type="entry name" value="KFase/CYL"/>
</dbReference>
<dbReference type="Proteomes" id="UP000594463">
    <property type="component" value="Chromosome"/>
</dbReference>
<proteinExistence type="predicted"/>
<gene>
    <name evidence="1" type="primary">kynB_6</name>
    <name evidence="1" type="ORF">RT761_01821</name>
</gene>
<sequence>MQKIDQAEIRTIDITSTIIPPEEPFGPDQISTRVINESLIYPLKKYQSAIDDSTYLMVTLKSHLGTHVECPNHLLPNGKDITEFPVETWFGRMVFFKFDLPPQTPITRSHLIEMDQGRLKGKDIVLLHSTATKKDEVPQLTPEVGHYFLEKKVKMVGFDTSIGFALPAKGNTHDILLENNVPLLEWVINLDKLQQDVSYLISLPGLKVKGMDASPVWAVVLEGMEVR</sequence>
<reference evidence="1 2" key="1">
    <citation type="journal article" date="2021" name="Nat. Commun.">
        <title>Isolation of a member of the candidate phylum Atribacteria reveals a unique cell membrane structure.</title>
        <authorList>
            <person name="Taiki K."/>
            <person name="Nobu M.K."/>
            <person name="Kusada H."/>
            <person name="Meng X.-Y."/>
            <person name="Hosoki N."/>
            <person name="Uematsu K."/>
            <person name="Yoshioka H."/>
            <person name="Kamagata Y."/>
            <person name="Tamaki H."/>
        </authorList>
    </citation>
    <scope>NUCLEOTIDE SEQUENCE [LARGE SCALE GENOMIC DNA]</scope>
    <source>
        <strain evidence="1 2">RT761</strain>
    </source>
</reference>
<dbReference type="PANTHER" id="PTHR31118:SF12">
    <property type="entry name" value="CYCLASE-LIKE PROTEIN 2"/>
    <property type="match status" value="1"/>
</dbReference>
<dbReference type="RefSeq" id="WP_218111099.1">
    <property type="nucleotide sequence ID" value="NZ_CP065383.1"/>
</dbReference>
<dbReference type="InterPro" id="IPR037175">
    <property type="entry name" value="KFase_sf"/>
</dbReference>
<protein>
    <submittedName>
        <fullName evidence="1">Kynurenine formamidase</fullName>
        <ecNumber evidence="1">3.5.1.9</ecNumber>
    </submittedName>
</protein>
<dbReference type="GO" id="GO:0004061">
    <property type="term" value="F:arylformamidase activity"/>
    <property type="evidence" value="ECO:0007669"/>
    <property type="project" value="UniProtKB-EC"/>
</dbReference>
<evidence type="ECO:0000313" key="2">
    <source>
        <dbReference type="Proteomes" id="UP000594463"/>
    </source>
</evidence>
<dbReference type="EMBL" id="CP065383">
    <property type="protein sequence ID" value="QPM68599.1"/>
    <property type="molecule type" value="Genomic_DNA"/>
</dbReference>
<dbReference type="GO" id="GO:0019441">
    <property type="term" value="P:L-tryptophan catabolic process to kynurenine"/>
    <property type="evidence" value="ECO:0007669"/>
    <property type="project" value="InterPro"/>
</dbReference>
<dbReference type="SUPFAM" id="SSF102198">
    <property type="entry name" value="Putative cyclase"/>
    <property type="match status" value="1"/>
</dbReference>
<dbReference type="AlphaFoldDB" id="A0A7T1AMG0"/>
<keyword evidence="1" id="KW-0378">Hydrolase</keyword>
<dbReference type="PANTHER" id="PTHR31118">
    <property type="entry name" value="CYCLASE-LIKE PROTEIN 2"/>
    <property type="match status" value="1"/>
</dbReference>
<keyword evidence="2" id="KW-1185">Reference proteome</keyword>
<name>A0A7T1AMG0_ATRLM</name>
<evidence type="ECO:0000313" key="1">
    <source>
        <dbReference type="EMBL" id="QPM68599.1"/>
    </source>
</evidence>
<dbReference type="Pfam" id="PF04199">
    <property type="entry name" value="Cyclase"/>
    <property type="match status" value="1"/>
</dbReference>
<dbReference type="Gene3D" id="3.50.30.50">
    <property type="entry name" value="Putative cyclase"/>
    <property type="match status" value="1"/>
</dbReference>
<organism evidence="1 2">
    <name type="scientific">Atribacter laminatus</name>
    <dbReference type="NCBI Taxonomy" id="2847778"/>
    <lineage>
        <taxon>Bacteria</taxon>
        <taxon>Pseudomonadati</taxon>
        <taxon>Atribacterota</taxon>
        <taxon>Atribacteria</taxon>
        <taxon>Atribacterales</taxon>
        <taxon>Atribacteraceae</taxon>
        <taxon>Atribacter</taxon>
    </lineage>
</organism>
<dbReference type="EC" id="3.5.1.9" evidence="1"/>
<accession>A0A7T1AMG0</accession>
<dbReference type="KEGG" id="alam:RT761_01821"/>